<evidence type="ECO:0000259" key="7">
    <source>
        <dbReference type="SMART" id="SM00014"/>
    </source>
</evidence>
<feature type="domain" description="Phosphatidic acid phosphatase type 2/haloperoxidase" evidence="7">
    <location>
        <begin position="82"/>
        <end position="190"/>
    </location>
</feature>
<feature type="transmembrane region" description="Helical" evidence="6">
    <location>
        <begin position="175"/>
        <end position="193"/>
    </location>
</feature>
<dbReference type="GO" id="GO:0016020">
    <property type="term" value="C:membrane"/>
    <property type="evidence" value="ECO:0007669"/>
    <property type="project" value="UniProtKB-SubCell"/>
</dbReference>
<dbReference type="SMART" id="SM00014">
    <property type="entry name" value="acidPPc"/>
    <property type="match status" value="1"/>
</dbReference>
<comment type="caution">
    <text evidence="8">The sequence shown here is derived from an EMBL/GenBank/DDBJ whole genome shotgun (WGS) entry which is preliminary data.</text>
</comment>
<gene>
    <name evidence="8" type="ORF">ABEB36_004118</name>
</gene>
<comment type="similarity">
    <text evidence="2">Belongs to the PA-phosphatase related phosphoesterase family.</text>
</comment>
<organism evidence="8 9">
    <name type="scientific">Hypothenemus hampei</name>
    <name type="common">Coffee berry borer</name>
    <dbReference type="NCBI Taxonomy" id="57062"/>
    <lineage>
        <taxon>Eukaryota</taxon>
        <taxon>Metazoa</taxon>
        <taxon>Ecdysozoa</taxon>
        <taxon>Arthropoda</taxon>
        <taxon>Hexapoda</taxon>
        <taxon>Insecta</taxon>
        <taxon>Pterygota</taxon>
        <taxon>Neoptera</taxon>
        <taxon>Endopterygota</taxon>
        <taxon>Coleoptera</taxon>
        <taxon>Polyphaga</taxon>
        <taxon>Cucujiformia</taxon>
        <taxon>Curculionidae</taxon>
        <taxon>Scolytinae</taxon>
        <taxon>Hypothenemus</taxon>
    </lineage>
</organism>
<evidence type="ECO:0000256" key="4">
    <source>
        <dbReference type="ARBA" id="ARBA00022989"/>
    </source>
</evidence>
<keyword evidence="9" id="KW-1185">Reference proteome</keyword>
<keyword evidence="4 6" id="KW-1133">Transmembrane helix</keyword>
<evidence type="ECO:0000256" key="5">
    <source>
        <dbReference type="ARBA" id="ARBA00023136"/>
    </source>
</evidence>
<dbReference type="AlphaFoldDB" id="A0ABD1F3M1"/>
<protein>
    <recommendedName>
        <fullName evidence="7">Phosphatidic acid phosphatase type 2/haloperoxidase domain-containing protein</fullName>
    </recommendedName>
</protein>
<dbReference type="SUPFAM" id="SSF48317">
    <property type="entry name" value="Acid phosphatase/Vanadium-dependent haloperoxidase"/>
    <property type="match status" value="1"/>
</dbReference>
<accession>A0ABD1F3M1</accession>
<keyword evidence="3 6" id="KW-0812">Transmembrane</keyword>
<comment type="subcellular location">
    <subcellularLocation>
        <location evidence="1">Membrane</location>
        <topology evidence="1">Multi-pass membrane protein</topology>
    </subcellularLocation>
</comment>
<sequence>MDWVDHCSELSLRVFLYIVFSWLDKQTPFIRYIEEEELWMYRYPSLPSIVPKWSLYLLLIIIPAIIFLIEYMINQKPKEIIKGVYALTLVYMMNGIFTVTLKLLVGRPRPNFFMRCFPDGYGTDINNCTGEYKGYMDDSGRHKGWKCLLVSIPVIIAVLIGVSRTCDYHHHYSDILFGAIMGMGISYSVYYAYYWSEDMLDEEIVKSLTKI</sequence>
<evidence type="ECO:0000256" key="3">
    <source>
        <dbReference type="ARBA" id="ARBA00022692"/>
    </source>
</evidence>
<evidence type="ECO:0000256" key="6">
    <source>
        <dbReference type="SAM" id="Phobius"/>
    </source>
</evidence>
<evidence type="ECO:0000313" key="8">
    <source>
        <dbReference type="EMBL" id="KAL1509365.1"/>
    </source>
</evidence>
<dbReference type="PANTHER" id="PTHR10165:SF35">
    <property type="entry name" value="RE23632P"/>
    <property type="match status" value="1"/>
</dbReference>
<dbReference type="Gene3D" id="1.20.144.10">
    <property type="entry name" value="Phosphatidic acid phosphatase type 2/haloperoxidase"/>
    <property type="match status" value="2"/>
</dbReference>
<proteinExistence type="inferred from homology"/>
<evidence type="ECO:0000256" key="2">
    <source>
        <dbReference type="ARBA" id="ARBA00008816"/>
    </source>
</evidence>
<feature type="transmembrane region" description="Helical" evidence="6">
    <location>
        <begin position="53"/>
        <end position="73"/>
    </location>
</feature>
<evidence type="ECO:0000256" key="1">
    <source>
        <dbReference type="ARBA" id="ARBA00004141"/>
    </source>
</evidence>
<feature type="transmembrane region" description="Helical" evidence="6">
    <location>
        <begin position="143"/>
        <end position="163"/>
    </location>
</feature>
<dbReference type="InterPro" id="IPR000326">
    <property type="entry name" value="PAP2/HPO"/>
</dbReference>
<reference evidence="8 9" key="1">
    <citation type="submission" date="2024-05" db="EMBL/GenBank/DDBJ databases">
        <title>Genetic variation in Jamaican populations of the coffee berry borer (Hypothenemus hampei).</title>
        <authorList>
            <person name="Errbii M."/>
            <person name="Myrie A."/>
        </authorList>
    </citation>
    <scope>NUCLEOTIDE SEQUENCE [LARGE SCALE GENOMIC DNA]</scope>
    <source>
        <strain evidence="8">JA-Hopewell-2020-01-JO</strain>
        <tissue evidence="8">Whole body</tissue>
    </source>
</reference>
<dbReference type="InterPro" id="IPR043216">
    <property type="entry name" value="PAP-like"/>
</dbReference>
<dbReference type="PANTHER" id="PTHR10165">
    <property type="entry name" value="LIPID PHOSPHATE PHOSPHATASE"/>
    <property type="match status" value="1"/>
</dbReference>
<dbReference type="Proteomes" id="UP001566132">
    <property type="component" value="Unassembled WGS sequence"/>
</dbReference>
<feature type="transmembrane region" description="Helical" evidence="6">
    <location>
        <begin position="85"/>
        <end position="105"/>
    </location>
</feature>
<name>A0ABD1F3M1_HYPHA</name>
<keyword evidence="5 6" id="KW-0472">Membrane</keyword>
<dbReference type="Pfam" id="PF01569">
    <property type="entry name" value="PAP2"/>
    <property type="match status" value="1"/>
</dbReference>
<dbReference type="EMBL" id="JBDJPC010000003">
    <property type="protein sequence ID" value="KAL1509365.1"/>
    <property type="molecule type" value="Genomic_DNA"/>
</dbReference>
<dbReference type="InterPro" id="IPR036938">
    <property type="entry name" value="PAP2/HPO_sf"/>
</dbReference>
<evidence type="ECO:0000313" key="9">
    <source>
        <dbReference type="Proteomes" id="UP001566132"/>
    </source>
</evidence>